<gene>
    <name evidence="2" type="ORF">LY89DRAFT_726271</name>
</gene>
<dbReference type="GeneID" id="28828767"/>
<dbReference type="AlphaFoldDB" id="A0A132B3A2"/>
<dbReference type="InParanoid" id="A0A132B3A2"/>
<dbReference type="RefSeq" id="XP_018061225.1">
    <property type="nucleotide sequence ID" value="XM_018219041.1"/>
</dbReference>
<protein>
    <submittedName>
        <fullName evidence="2">Uncharacterized protein</fullName>
    </submittedName>
</protein>
<name>A0A132B3A2_MOLSC</name>
<accession>A0A132B3A2</accession>
<sequence>MYARTTSCGYSHLTKLLLPWVTKKADSLAKAKPITLLLHVGVLKKSLTVQLSNILALDIKLTSAGSLSSTEAAYVKGSAQAGTRDNGASAFAKATQGKFVSAAVAGKTELSVHTEGSGSRALASNQGAAVSAGDSAAKIHTHRALSMSAVPASQMIEDGKKGGRLGSMSTALTRTNPSSNAIVSQPKGSLRRMVSTMSTAPRHLRNALVASRGDATALINSTGDAEATVTGTTGSARIRKNKNDFEIEATGTGQAGRTGNTMWALDGDNMAMAHLASSESGGIFCPCSMKQDARLCYCPCHGGESFNHKEPVNLNRQDSYSSPRSYASERY</sequence>
<keyword evidence="3" id="KW-1185">Reference proteome</keyword>
<reference evidence="2 3" key="1">
    <citation type="submission" date="2015-10" db="EMBL/GenBank/DDBJ databases">
        <title>Full genome of DAOMC 229536 Phialocephala scopiformis, a fungal endophyte of spruce producing the potent anti-insectan compound rugulosin.</title>
        <authorList>
            <consortium name="DOE Joint Genome Institute"/>
            <person name="Walker A.K."/>
            <person name="Frasz S.L."/>
            <person name="Seifert K.A."/>
            <person name="Miller J.D."/>
            <person name="Mondo S.J."/>
            <person name="Labutti K."/>
            <person name="Lipzen A."/>
            <person name="Dockter R."/>
            <person name="Kennedy M."/>
            <person name="Grigoriev I.V."/>
            <person name="Spatafora J.W."/>
        </authorList>
    </citation>
    <scope>NUCLEOTIDE SEQUENCE [LARGE SCALE GENOMIC DNA]</scope>
    <source>
        <strain evidence="2 3">CBS 120377</strain>
    </source>
</reference>
<feature type="region of interest" description="Disordered" evidence="1">
    <location>
        <begin position="170"/>
        <end position="189"/>
    </location>
</feature>
<dbReference type="EMBL" id="KQ947443">
    <property type="protein sequence ID" value="KUJ06870.1"/>
    <property type="molecule type" value="Genomic_DNA"/>
</dbReference>
<feature type="region of interest" description="Disordered" evidence="1">
    <location>
        <begin position="308"/>
        <end position="331"/>
    </location>
</feature>
<evidence type="ECO:0000256" key="1">
    <source>
        <dbReference type="SAM" id="MobiDB-lite"/>
    </source>
</evidence>
<dbReference type="Proteomes" id="UP000070700">
    <property type="component" value="Unassembled WGS sequence"/>
</dbReference>
<evidence type="ECO:0000313" key="3">
    <source>
        <dbReference type="Proteomes" id="UP000070700"/>
    </source>
</evidence>
<proteinExistence type="predicted"/>
<dbReference type="KEGG" id="psco:LY89DRAFT_726271"/>
<feature type="compositionally biased region" description="Polar residues" evidence="1">
    <location>
        <begin position="170"/>
        <end position="187"/>
    </location>
</feature>
<evidence type="ECO:0000313" key="2">
    <source>
        <dbReference type="EMBL" id="KUJ06870.1"/>
    </source>
</evidence>
<feature type="compositionally biased region" description="Polar residues" evidence="1">
    <location>
        <begin position="314"/>
        <end position="325"/>
    </location>
</feature>
<organism evidence="2 3">
    <name type="scientific">Mollisia scopiformis</name>
    <name type="common">Conifer needle endophyte fungus</name>
    <name type="synonym">Phialocephala scopiformis</name>
    <dbReference type="NCBI Taxonomy" id="149040"/>
    <lineage>
        <taxon>Eukaryota</taxon>
        <taxon>Fungi</taxon>
        <taxon>Dikarya</taxon>
        <taxon>Ascomycota</taxon>
        <taxon>Pezizomycotina</taxon>
        <taxon>Leotiomycetes</taxon>
        <taxon>Helotiales</taxon>
        <taxon>Mollisiaceae</taxon>
        <taxon>Mollisia</taxon>
    </lineage>
</organism>